<dbReference type="PROSITE" id="PS50089">
    <property type="entry name" value="ZF_RING_2"/>
    <property type="match status" value="1"/>
</dbReference>
<dbReference type="GO" id="GO:0003723">
    <property type="term" value="F:RNA binding"/>
    <property type="evidence" value="ECO:0007669"/>
    <property type="project" value="InterPro"/>
</dbReference>
<evidence type="ECO:0000313" key="8">
    <source>
        <dbReference type="Ensembl" id="ENSCMIP00000048057.1"/>
    </source>
</evidence>
<dbReference type="InParanoid" id="A0A4W3JYL3"/>
<evidence type="ECO:0000259" key="7">
    <source>
        <dbReference type="PROSITE" id="PS50089"/>
    </source>
</evidence>
<dbReference type="Gene3D" id="3.30.40.10">
    <property type="entry name" value="Zinc/RING finger domain, C3HC4 (zinc finger)"/>
    <property type="match status" value="1"/>
</dbReference>
<feature type="region of interest" description="Disordered" evidence="6">
    <location>
        <begin position="18"/>
        <end position="60"/>
    </location>
</feature>
<reference evidence="8" key="4">
    <citation type="submission" date="2025-08" db="UniProtKB">
        <authorList>
            <consortium name="Ensembl"/>
        </authorList>
    </citation>
    <scope>IDENTIFICATION</scope>
</reference>
<keyword evidence="2 4" id="KW-0863">Zinc-finger</keyword>
<organism evidence="8 9">
    <name type="scientific">Callorhinchus milii</name>
    <name type="common">Ghost shark</name>
    <dbReference type="NCBI Taxonomy" id="7868"/>
    <lineage>
        <taxon>Eukaryota</taxon>
        <taxon>Metazoa</taxon>
        <taxon>Chordata</taxon>
        <taxon>Craniata</taxon>
        <taxon>Vertebrata</taxon>
        <taxon>Chondrichthyes</taxon>
        <taxon>Holocephali</taxon>
        <taxon>Chimaeriformes</taxon>
        <taxon>Callorhinchidae</taxon>
        <taxon>Callorhinchus</taxon>
    </lineage>
</organism>
<dbReference type="InterPro" id="IPR056872">
    <property type="entry name" value="TTC3/DZIP3-like_helical"/>
</dbReference>
<name>A0A4W3JYL3_CALMI</name>
<evidence type="ECO:0000256" key="1">
    <source>
        <dbReference type="ARBA" id="ARBA00022723"/>
    </source>
</evidence>
<evidence type="ECO:0000256" key="2">
    <source>
        <dbReference type="ARBA" id="ARBA00022771"/>
    </source>
</evidence>
<reference evidence="9" key="1">
    <citation type="journal article" date="2006" name="Science">
        <title>Ancient noncoding elements conserved in the human genome.</title>
        <authorList>
            <person name="Venkatesh B."/>
            <person name="Kirkness E.F."/>
            <person name="Loh Y.H."/>
            <person name="Halpern A.L."/>
            <person name="Lee A.P."/>
            <person name="Johnson J."/>
            <person name="Dandona N."/>
            <person name="Viswanathan L.D."/>
            <person name="Tay A."/>
            <person name="Venter J.C."/>
            <person name="Strausberg R.L."/>
            <person name="Brenner S."/>
        </authorList>
    </citation>
    <scope>NUCLEOTIDE SEQUENCE [LARGE SCALE GENOMIC DNA]</scope>
</reference>
<evidence type="ECO:0000256" key="5">
    <source>
        <dbReference type="SAM" id="Coils"/>
    </source>
</evidence>
<reference evidence="9" key="3">
    <citation type="journal article" date="2014" name="Nature">
        <title>Elephant shark genome provides unique insights into gnathostome evolution.</title>
        <authorList>
            <consortium name="International Elephant Shark Genome Sequencing Consortium"/>
            <person name="Venkatesh B."/>
            <person name="Lee A.P."/>
            <person name="Ravi V."/>
            <person name="Maurya A.K."/>
            <person name="Lian M.M."/>
            <person name="Swann J.B."/>
            <person name="Ohta Y."/>
            <person name="Flajnik M.F."/>
            <person name="Sutoh Y."/>
            <person name="Kasahara M."/>
            <person name="Hoon S."/>
            <person name="Gangu V."/>
            <person name="Roy S.W."/>
            <person name="Irimia M."/>
            <person name="Korzh V."/>
            <person name="Kondrychyn I."/>
            <person name="Lim Z.W."/>
            <person name="Tay B.H."/>
            <person name="Tohari S."/>
            <person name="Kong K.W."/>
            <person name="Ho S."/>
            <person name="Lorente-Galdos B."/>
            <person name="Quilez J."/>
            <person name="Marques-Bonet T."/>
            <person name="Raney B.J."/>
            <person name="Ingham P.W."/>
            <person name="Tay A."/>
            <person name="Hillier L.W."/>
            <person name="Minx P."/>
            <person name="Boehm T."/>
            <person name="Wilson R.K."/>
            <person name="Brenner S."/>
            <person name="Warren W.C."/>
        </authorList>
    </citation>
    <scope>NUCLEOTIDE SEQUENCE [LARGE SCALE GENOMIC DNA]</scope>
</reference>
<sequence length="603" mass="67606">MTLEAEIPVKLFSLQAQANKDSENTAEEHITEKHEALSIPVQENQLNKNKDNQQEESSTVDALVSSVTAPESSSLPLATVIRNSNAGSSLRHLEVSKLDSCSDHTYQSDGELDDIDTTLTVNEPSDSSAYAHSRLYSSSEVESGAIKIQELIGQNVKEESEMKPTLISLKNEYEVLQKCEEVVYNPQKEQQKGDATEKQYRQLKEQYQLETMKIKQQLQSKEEEIKMIKAQFTHERVLWMKDKAKMEDVTAKNIAKLVETTKRAITAEVLILECHRDYGLFQLQQTEQDCSVQHRAAEENVARNPESAQMCAKVDAWQAILADIRNKIDFTKNQFDDQINLVKNGAKLKNLPQIKIPPPPPPPDVVMKHFLEQHLQAKTSNVQNHGVRQAKPVNTPFSVAARTPEVSAAIQEQSQAIAPVSEQAPSQQLVQTGGGASLATMGARGKNSLERIMEKLLRSYPQFTRVSLTEFLKEVKHSNGGSLSGLSFDDMINKVARLVEAKLSESSNNRQNNPPQSVWRSLRQQGPVSWEGARTMTEEQEPCVICHEEFSSESILALPCAHKFHSQCIGPWLKEQRTCPTCRLHVVLPQEFPGLPHRNIPLP</sequence>
<dbReference type="GO" id="GO:0061630">
    <property type="term" value="F:ubiquitin protein ligase activity"/>
    <property type="evidence" value="ECO:0007669"/>
    <property type="project" value="InterPro"/>
</dbReference>
<dbReference type="GO" id="GO:0000209">
    <property type="term" value="P:protein polyubiquitination"/>
    <property type="evidence" value="ECO:0007669"/>
    <property type="project" value="InterPro"/>
</dbReference>
<dbReference type="InterPro" id="IPR033103">
    <property type="entry name" value="DZIP3_RING-H2_finger"/>
</dbReference>
<feature type="compositionally biased region" description="Low complexity" evidence="6">
    <location>
        <begin position="504"/>
        <end position="517"/>
    </location>
</feature>
<dbReference type="Proteomes" id="UP000314986">
    <property type="component" value="Unassembled WGS sequence"/>
</dbReference>
<evidence type="ECO:0000256" key="6">
    <source>
        <dbReference type="SAM" id="MobiDB-lite"/>
    </source>
</evidence>
<evidence type="ECO:0000313" key="9">
    <source>
        <dbReference type="Proteomes" id="UP000314986"/>
    </source>
</evidence>
<evidence type="ECO:0000256" key="4">
    <source>
        <dbReference type="PROSITE-ProRule" id="PRU00175"/>
    </source>
</evidence>
<dbReference type="GO" id="GO:0005737">
    <property type="term" value="C:cytoplasm"/>
    <property type="evidence" value="ECO:0007669"/>
    <property type="project" value="TreeGrafter"/>
</dbReference>
<feature type="region of interest" description="Disordered" evidence="6">
    <location>
        <begin position="504"/>
        <end position="524"/>
    </location>
</feature>
<protein>
    <recommendedName>
        <fullName evidence="7">RING-type domain-containing protein</fullName>
    </recommendedName>
</protein>
<dbReference type="CDD" id="cd16460">
    <property type="entry name" value="RING-H2_DZIP3"/>
    <property type="match status" value="1"/>
</dbReference>
<dbReference type="PANTHER" id="PTHR15727">
    <property type="entry name" value="RING FINGER PROTEIN 214"/>
    <property type="match status" value="1"/>
</dbReference>
<dbReference type="Ensembl" id="ENSCMIT00000048731.1">
    <property type="protein sequence ID" value="ENSCMIP00000048057.1"/>
    <property type="gene ID" value="ENSCMIG00000019668.1"/>
</dbReference>
<keyword evidence="9" id="KW-1185">Reference proteome</keyword>
<dbReference type="Pfam" id="PF24525">
    <property type="entry name" value="TTC3"/>
    <property type="match status" value="1"/>
</dbReference>
<dbReference type="SUPFAM" id="SSF57850">
    <property type="entry name" value="RING/U-box"/>
    <property type="match status" value="1"/>
</dbReference>
<dbReference type="Pfam" id="PF13639">
    <property type="entry name" value="zf-RING_2"/>
    <property type="match status" value="1"/>
</dbReference>
<proteinExistence type="predicted"/>
<reference evidence="9" key="2">
    <citation type="journal article" date="2007" name="PLoS Biol.">
        <title>Survey sequencing and comparative analysis of the elephant shark (Callorhinchus milii) genome.</title>
        <authorList>
            <person name="Venkatesh B."/>
            <person name="Kirkness E.F."/>
            <person name="Loh Y.H."/>
            <person name="Halpern A.L."/>
            <person name="Lee A.P."/>
            <person name="Johnson J."/>
            <person name="Dandona N."/>
            <person name="Viswanathan L.D."/>
            <person name="Tay A."/>
            <person name="Venter J.C."/>
            <person name="Strausberg R.L."/>
            <person name="Brenner S."/>
        </authorList>
    </citation>
    <scope>NUCLEOTIDE SEQUENCE [LARGE SCALE GENOMIC DNA]</scope>
</reference>
<keyword evidence="5" id="KW-0175">Coiled coil</keyword>
<keyword evidence="3" id="KW-0862">Zinc</keyword>
<dbReference type="InterPro" id="IPR056870">
    <property type="entry name" value="TTC3/DZIP3/RBM44-like_helical"/>
</dbReference>
<reference evidence="8" key="5">
    <citation type="submission" date="2025-09" db="UniProtKB">
        <authorList>
            <consortium name="Ensembl"/>
        </authorList>
    </citation>
    <scope>IDENTIFICATION</scope>
</reference>
<dbReference type="Pfam" id="PF24905">
    <property type="entry name" value="TTC3_9th"/>
    <property type="match status" value="1"/>
</dbReference>
<dbReference type="OMA" id="SHERSKW"/>
<dbReference type="AlphaFoldDB" id="A0A4W3JYL3"/>
<feature type="domain" description="RING-type" evidence="7">
    <location>
        <begin position="543"/>
        <end position="583"/>
    </location>
</feature>
<dbReference type="GeneTree" id="ENSGT00940000154465"/>
<keyword evidence="1" id="KW-0479">Metal-binding</keyword>
<feature type="coiled-coil region" evidence="5">
    <location>
        <begin position="204"/>
        <end position="231"/>
    </location>
</feature>
<dbReference type="SMART" id="SM00184">
    <property type="entry name" value="RING"/>
    <property type="match status" value="1"/>
</dbReference>
<dbReference type="InterPro" id="IPR013083">
    <property type="entry name" value="Znf_RING/FYVE/PHD"/>
</dbReference>
<dbReference type="InterPro" id="IPR001841">
    <property type="entry name" value="Znf_RING"/>
</dbReference>
<dbReference type="GO" id="GO:0008270">
    <property type="term" value="F:zinc ion binding"/>
    <property type="evidence" value="ECO:0007669"/>
    <property type="project" value="UniProtKB-KW"/>
</dbReference>
<accession>A0A4W3JYL3</accession>
<evidence type="ECO:0000256" key="3">
    <source>
        <dbReference type="ARBA" id="ARBA00022833"/>
    </source>
</evidence>
<dbReference type="STRING" id="7868.ENSCMIP00000048057"/>
<dbReference type="PANTHER" id="PTHR15727:SF4">
    <property type="entry name" value="E3 UBIQUITIN-PROTEIN LIGASE DZIP3"/>
    <property type="match status" value="1"/>
</dbReference>
<feature type="compositionally biased region" description="Basic and acidic residues" evidence="6">
    <location>
        <begin position="20"/>
        <end position="36"/>
    </location>
</feature>
<dbReference type="GO" id="GO:0031593">
    <property type="term" value="F:polyubiquitin modification-dependent protein binding"/>
    <property type="evidence" value="ECO:0007669"/>
    <property type="project" value="TreeGrafter"/>
</dbReference>